<reference evidence="2 3" key="1">
    <citation type="submission" date="2017-01" db="EMBL/GenBank/DDBJ databases">
        <authorList>
            <person name="Mah S.A."/>
            <person name="Swanson W.J."/>
            <person name="Moy G.W."/>
            <person name="Vacquier V.D."/>
        </authorList>
    </citation>
    <scope>NUCLEOTIDE SEQUENCE [LARGE SCALE GENOMIC DNA]</scope>
    <source>
        <strain evidence="2 3">DCY110</strain>
    </source>
</reference>
<keyword evidence="3" id="KW-1185">Reference proteome</keyword>
<name>A0A1P8JR47_9BURK</name>
<evidence type="ECO:0000313" key="3">
    <source>
        <dbReference type="Proteomes" id="UP000186609"/>
    </source>
</evidence>
<dbReference type="AlphaFoldDB" id="A0A1P8JR47"/>
<evidence type="ECO:0000313" key="2">
    <source>
        <dbReference type="EMBL" id="APW36232.1"/>
    </source>
</evidence>
<dbReference type="KEGG" id="rhy:RD110_02570"/>
<evidence type="ECO:0000256" key="1">
    <source>
        <dbReference type="SAM" id="MobiDB-lite"/>
    </source>
</evidence>
<dbReference type="Proteomes" id="UP000186609">
    <property type="component" value="Chromosome"/>
</dbReference>
<dbReference type="EMBL" id="CP019236">
    <property type="protein sequence ID" value="APW36232.1"/>
    <property type="molecule type" value="Genomic_DNA"/>
</dbReference>
<proteinExistence type="predicted"/>
<accession>A0A1P8JR47</accession>
<organism evidence="2 3">
    <name type="scientific">Rhodoferax koreensis</name>
    <dbReference type="NCBI Taxonomy" id="1842727"/>
    <lineage>
        <taxon>Bacteria</taxon>
        <taxon>Pseudomonadati</taxon>
        <taxon>Pseudomonadota</taxon>
        <taxon>Betaproteobacteria</taxon>
        <taxon>Burkholderiales</taxon>
        <taxon>Comamonadaceae</taxon>
        <taxon>Rhodoferax</taxon>
    </lineage>
</organism>
<sequence length="83" mass="9123">MLLLIAVWIFLMKKGGAMSYKQHVTEMKQLGEAQLAEMKRTNDALVRIESLLRQDCGGGRRNTGDEGNLSGQQVAPADGFTAR</sequence>
<protein>
    <submittedName>
        <fullName evidence="2">Uncharacterized protein</fullName>
    </submittedName>
</protein>
<gene>
    <name evidence="2" type="ORF">RD110_02570</name>
</gene>
<feature type="region of interest" description="Disordered" evidence="1">
    <location>
        <begin position="55"/>
        <end position="83"/>
    </location>
</feature>